<dbReference type="EMBL" id="HBUE01344777">
    <property type="protein sequence ID" value="CAG6600122.1"/>
    <property type="molecule type" value="Transcribed_RNA"/>
</dbReference>
<feature type="transmembrane region" description="Helical" evidence="1">
    <location>
        <begin position="72"/>
        <end position="91"/>
    </location>
</feature>
<keyword evidence="1" id="KW-0472">Membrane</keyword>
<dbReference type="AlphaFoldDB" id="A0A8D8L655"/>
<accession>A0A8D8L655</accession>
<dbReference type="EMBL" id="HBUE01237833">
    <property type="protein sequence ID" value="CAG6547915.1"/>
    <property type="molecule type" value="Transcribed_RNA"/>
</dbReference>
<organism evidence="2">
    <name type="scientific">Culex pipiens</name>
    <name type="common">House mosquito</name>
    <dbReference type="NCBI Taxonomy" id="7175"/>
    <lineage>
        <taxon>Eukaryota</taxon>
        <taxon>Metazoa</taxon>
        <taxon>Ecdysozoa</taxon>
        <taxon>Arthropoda</taxon>
        <taxon>Hexapoda</taxon>
        <taxon>Insecta</taxon>
        <taxon>Pterygota</taxon>
        <taxon>Neoptera</taxon>
        <taxon>Endopterygota</taxon>
        <taxon>Diptera</taxon>
        <taxon>Nematocera</taxon>
        <taxon>Culicoidea</taxon>
        <taxon>Culicidae</taxon>
        <taxon>Culicinae</taxon>
        <taxon>Culicini</taxon>
        <taxon>Culex</taxon>
        <taxon>Culex</taxon>
    </lineage>
</organism>
<sequence>MCLVALRPKPTKISLSSILPRKLPTKSASSAGCTETSTFALHFSLSVKNLQSFSSCVFFFFRTAKNGRRYKIATTMLLMLYMHCTLLKMLFRSLAKRIH</sequence>
<evidence type="ECO:0000313" key="2">
    <source>
        <dbReference type="EMBL" id="CAG6600122.1"/>
    </source>
</evidence>
<reference evidence="2" key="1">
    <citation type="submission" date="2021-05" db="EMBL/GenBank/DDBJ databases">
        <authorList>
            <person name="Alioto T."/>
            <person name="Alioto T."/>
            <person name="Gomez Garrido J."/>
        </authorList>
    </citation>
    <scope>NUCLEOTIDE SEQUENCE</scope>
</reference>
<name>A0A8D8L655_CULPI</name>
<evidence type="ECO:0000256" key="1">
    <source>
        <dbReference type="SAM" id="Phobius"/>
    </source>
</evidence>
<keyword evidence="1" id="KW-1133">Transmembrane helix</keyword>
<keyword evidence="1" id="KW-0812">Transmembrane</keyword>
<proteinExistence type="predicted"/>
<protein>
    <submittedName>
        <fullName evidence="2">(northern house mosquito) hypothetical protein</fullName>
    </submittedName>
</protein>